<dbReference type="PANTHER" id="PTHR14413">
    <property type="entry name" value="RIBOSOMAL PROTEIN L17"/>
    <property type="match status" value="1"/>
</dbReference>
<dbReference type="InterPro" id="IPR047859">
    <property type="entry name" value="Ribosomal_bL17_CS"/>
</dbReference>
<evidence type="ECO:0000313" key="25">
    <source>
        <dbReference type="Proteomes" id="UP000476176"/>
    </source>
</evidence>
<sequence length="148" mass="16740">MKHRVAFRKLNRTSSHRQAMLRTMVTQLVEHERIRTTLPKAKELRRVADQVVTLAKQGDEPARKRAQSILRTPEAVTKLFDVVGPRYTLREGGYTRILKADFRKGDGAEMAVIEYVDRPGEMRKAKPPTGIEAARAAFEAQAQAEATQ</sequence>
<evidence type="ECO:0000256" key="6">
    <source>
        <dbReference type="ARBA" id="ARBA00082728"/>
    </source>
</evidence>
<evidence type="ECO:0000256" key="7">
    <source>
        <dbReference type="RuleBase" id="RU000660"/>
    </source>
</evidence>
<dbReference type="Proteomes" id="UP000437068">
    <property type="component" value="Unassembled WGS sequence"/>
</dbReference>
<comment type="caution">
    <text evidence="8">The sequence shown here is derived from an EMBL/GenBank/DDBJ whole genome shotgun (WGS) entry which is preliminary data.</text>
</comment>
<dbReference type="EMBL" id="QXFZ01001010">
    <property type="protein sequence ID" value="KAE9099109.1"/>
    <property type="molecule type" value="Genomic_DNA"/>
</dbReference>
<name>A0A6A3EGS0_9STRA</name>
<dbReference type="GO" id="GO:0022625">
    <property type="term" value="C:cytosolic large ribosomal subunit"/>
    <property type="evidence" value="ECO:0007669"/>
    <property type="project" value="TreeGrafter"/>
</dbReference>
<dbReference type="Proteomes" id="UP000460718">
    <property type="component" value="Unassembled WGS sequence"/>
</dbReference>
<dbReference type="PROSITE" id="PS01167">
    <property type="entry name" value="RIBOSOMAL_L17"/>
    <property type="match status" value="1"/>
</dbReference>
<dbReference type="GO" id="GO:0006412">
    <property type="term" value="P:translation"/>
    <property type="evidence" value="ECO:0007669"/>
    <property type="project" value="InterPro"/>
</dbReference>
<dbReference type="Proteomes" id="UP000440367">
    <property type="component" value="Unassembled WGS sequence"/>
</dbReference>
<evidence type="ECO:0000313" key="27">
    <source>
        <dbReference type="Proteomes" id="UP000488956"/>
    </source>
</evidence>
<dbReference type="OrthoDB" id="275000at2759"/>
<dbReference type="HAMAP" id="MF_01368">
    <property type="entry name" value="Ribosomal_bL17"/>
    <property type="match status" value="1"/>
</dbReference>
<dbReference type="Proteomes" id="UP000486351">
    <property type="component" value="Unassembled WGS sequence"/>
</dbReference>
<dbReference type="SUPFAM" id="SSF64263">
    <property type="entry name" value="Prokaryotic ribosomal protein L17"/>
    <property type="match status" value="1"/>
</dbReference>
<evidence type="ECO:0000256" key="5">
    <source>
        <dbReference type="ARBA" id="ARBA00077677"/>
    </source>
</evidence>
<evidence type="ECO:0000313" key="11">
    <source>
        <dbReference type="EMBL" id="KAE9099109.1"/>
    </source>
</evidence>
<proteinExistence type="inferred from homology"/>
<keyword evidence="3 7" id="KW-0687">Ribonucleoprotein</keyword>
<accession>A0A6A3EGS0</accession>
<dbReference type="NCBIfam" id="TIGR00059">
    <property type="entry name" value="L17"/>
    <property type="match status" value="1"/>
</dbReference>
<gene>
    <name evidence="16" type="ORF">PF001_g15254</name>
    <name evidence="15" type="ORF">PF002_g6390</name>
    <name evidence="14" type="ORF">PF004_g14771</name>
    <name evidence="13" type="ORF">PF005_g11240</name>
    <name evidence="12" type="ORF">PF006_g11548</name>
    <name evidence="11" type="ORF">PF007_g16005</name>
    <name evidence="17" type="ORF">PF008_g19963</name>
    <name evidence="8" type="ORF">PF009_g17118</name>
    <name evidence="10" type="ORF">PF010_g20115</name>
    <name evidence="9" type="ORF">PF011_g14753</name>
</gene>
<dbReference type="PANTHER" id="PTHR14413:SF16">
    <property type="entry name" value="LARGE RIBOSOMAL SUBUNIT PROTEIN BL17M"/>
    <property type="match status" value="1"/>
</dbReference>
<evidence type="ECO:0000256" key="4">
    <source>
        <dbReference type="ARBA" id="ARBA00072708"/>
    </source>
</evidence>
<dbReference type="GO" id="GO:0003735">
    <property type="term" value="F:structural constituent of ribosome"/>
    <property type="evidence" value="ECO:0007669"/>
    <property type="project" value="InterPro"/>
</dbReference>
<comment type="similarity">
    <text evidence="1 7">Belongs to the bacterial ribosomal protein bL17 family.</text>
</comment>
<evidence type="ECO:0000256" key="1">
    <source>
        <dbReference type="ARBA" id="ARBA00008777"/>
    </source>
</evidence>
<evidence type="ECO:0000313" key="22">
    <source>
        <dbReference type="Proteomes" id="UP000440732"/>
    </source>
</evidence>
<dbReference type="EMBL" id="QXGB01000555">
    <property type="protein sequence ID" value="KAE9210882.1"/>
    <property type="molecule type" value="Genomic_DNA"/>
</dbReference>
<dbReference type="EMBL" id="QXFY01001656">
    <property type="protein sequence ID" value="KAE9312444.1"/>
    <property type="molecule type" value="Genomic_DNA"/>
</dbReference>
<evidence type="ECO:0000313" key="8">
    <source>
        <dbReference type="EMBL" id="KAE8932864.1"/>
    </source>
</evidence>
<dbReference type="InterPro" id="IPR036373">
    <property type="entry name" value="Ribosomal_bL17_sf"/>
</dbReference>
<evidence type="ECO:0000313" key="21">
    <source>
        <dbReference type="Proteomes" id="UP000440367"/>
    </source>
</evidence>
<evidence type="ECO:0000256" key="2">
    <source>
        <dbReference type="ARBA" id="ARBA00022980"/>
    </source>
</evidence>
<organism evidence="8 18">
    <name type="scientific">Phytophthora fragariae</name>
    <dbReference type="NCBI Taxonomy" id="53985"/>
    <lineage>
        <taxon>Eukaryota</taxon>
        <taxon>Sar</taxon>
        <taxon>Stramenopiles</taxon>
        <taxon>Oomycota</taxon>
        <taxon>Peronosporomycetes</taxon>
        <taxon>Peronosporales</taxon>
        <taxon>Peronosporaceae</taxon>
        <taxon>Phytophthora</taxon>
    </lineage>
</organism>
<evidence type="ECO:0000313" key="10">
    <source>
        <dbReference type="EMBL" id="KAE9086362.1"/>
    </source>
</evidence>
<evidence type="ECO:0000256" key="3">
    <source>
        <dbReference type="ARBA" id="ARBA00023274"/>
    </source>
</evidence>
<evidence type="ECO:0000313" key="20">
    <source>
        <dbReference type="Proteomes" id="UP000437068"/>
    </source>
</evidence>
<dbReference type="Pfam" id="PF01196">
    <property type="entry name" value="Ribosomal_L17"/>
    <property type="match status" value="1"/>
</dbReference>
<evidence type="ECO:0000313" key="14">
    <source>
        <dbReference type="EMBL" id="KAE9215379.1"/>
    </source>
</evidence>
<dbReference type="EMBL" id="QXFX01001684">
    <property type="protein sequence ID" value="KAE9086362.1"/>
    <property type="molecule type" value="Genomic_DNA"/>
</dbReference>
<dbReference type="Proteomes" id="UP000488956">
    <property type="component" value="Unassembled WGS sequence"/>
</dbReference>
<dbReference type="EMBL" id="QXGA01000620">
    <property type="protein sequence ID" value="KAE9143422.1"/>
    <property type="molecule type" value="Genomic_DNA"/>
</dbReference>
<evidence type="ECO:0000313" key="24">
    <source>
        <dbReference type="Proteomes" id="UP000460718"/>
    </source>
</evidence>
<dbReference type="EMBL" id="QXGE01000983">
    <property type="protein sequence ID" value="KAE9299827.1"/>
    <property type="molecule type" value="Genomic_DNA"/>
</dbReference>
<evidence type="ECO:0000313" key="18">
    <source>
        <dbReference type="Proteomes" id="UP000429523"/>
    </source>
</evidence>
<evidence type="ECO:0000313" key="16">
    <source>
        <dbReference type="EMBL" id="KAE9299827.1"/>
    </source>
</evidence>
<reference evidence="18 19" key="1">
    <citation type="submission" date="2018-08" db="EMBL/GenBank/DDBJ databases">
        <title>Genomic investigation of the strawberry pathogen Phytophthora fragariae indicates pathogenicity is determined by transcriptional variation in three key races.</title>
        <authorList>
            <person name="Adams T.M."/>
            <person name="Armitage A.D."/>
            <person name="Sobczyk M.K."/>
            <person name="Bates H.J."/>
            <person name="Dunwell J.M."/>
            <person name="Nellist C.F."/>
            <person name="Harrison R.J."/>
        </authorList>
    </citation>
    <scope>NUCLEOTIDE SEQUENCE [LARGE SCALE GENOMIC DNA]</scope>
    <source>
        <strain evidence="16 20">A4</strain>
        <strain evidence="15 21">BC-1</strain>
        <strain evidence="14 25">BC-23</strain>
        <strain evidence="13 19">NOV-27</strain>
        <strain evidence="12 22">NOV-5</strain>
        <strain evidence="11 23">NOV-71</strain>
        <strain evidence="17 26">NOV-77</strain>
        <strain evidence="8 18">NOV-9</strain>
        <strain evidence="10 27">ONT-3</strain>
        <strain evidence="9 24">SCRP245</strain>
    </source>
</reference>
<dbReference type="Proteomes" id="UP000429523">
    <property type="component" value="Unassembled WGS sequence"/>
</dbReference>
<dbReference type="EMBL" id="QXGD01000221">
    <property type="protein sequence ID" value="KAE9247209.1"/>
    <property type="molecule type" value="Genomic_DNA"/>
</dbReference>
<dbReference type="EMBL" id="QXGF01001072">
    <property type="protein sequence ID" value="KAE8932864.1"/>
    <property type="molecule type" value="Genomic_DNA"/>
</dbReference>
<dbReference type="Proteomes" id="UP000440732">
    <property type="component" value="Unassembled WGS sequence"/>
</dbReference>
<dbReference type="Proteomes" id="UP000441208">
    <property type="component" value="Unassembled WGS sequence"/>
</dbReference>
<dbReference type="AlphaFoldDB" id="A0A6A3EGS0"/>
<evidence type="ECO:0000313" key="26">
    <source>
        <dbReference type="Proteomes" id="UP000486351"/>
    </source>
</evidence>
<dbReference type="EMBL" id="QXFW01000967">
    <property type="protein sequence ID" value="KAE8999140.1"/>
    <property type="molecule type" value="Genomic_DNA"/>
</dbReference>
<keyword evidence="19" id="KW-1185">Reference proteome</keyword>
<evidence type="ECO:0000313" key="17">
    <source>
        <dbReference type="EMBL" id="KAE9312444.1"/>
    </source>
</evidence>
<evidence type="ECO:0000313" key="23">
    <source>
        <dbReference type="Proteomes" id="UP000441208"/>
    </source>
</evidence>
<evidence type="ECO:0000313" key="9">
    <source>
        <dbReference type="EMBL" id="KAE8999140.1"/>
    </source>
</evidence>
<evidence type="ECO:0000313" key="12">
    <source>
        <dbReference type="EMBL" id="KAE9143422.1"/>
    </source>
</evidence>
<keyword evidence="2 7" id="KW-0689">Ribosomal protein</keyword>
<dbReference type="Gene3D" id="3.90.1030.10">
    <property type="entry name" value="Ribosomal protein L17"/>
    <property type="match status" value="1"/>
</dbReference>
<dbReference type="Proteomes" id="UP000433483">
    <property type="component" value="Unassembled WGS sequence"/>
</dbReference>
<dbReference type="FunFam" id="3.90.1030.10:FF:000001">
    <property type="entry name" value="50S ribosomal protein L17"/>
    <property type="match status" value="1"/>
</dbReference>
<evidence type="ECO:0000313" key="15">
    <source>
        <dbReference type="EMBL" id="KAE9247209.1"/>
    </source>
</evidence>
<dbReference type="InterPro" id="IPR000456">
    <property type="entry name" value="Ribosomal_bL17"/>
</dbReference>
<dbReference type="Proteomes" id="UP000476176">
    <property type="component" value="Unassembled WGS sequence"/>
</dbReference>
<evidence type="ECO:0000313" key="13">
    <source>
        <dbReference type="EMBL" id="KAE9210882.1"/>
    </source>
</evidence>
<protein>
    <recommendedName>
        <fullName evidence="4">Large ribosomal subunit protein bL17c</fullName>
    </recommendedName>
    <alternativeName>
        <fullName evidence="5">50S ribosomal protein L17, chloroplastic</fullName>
    </alternativeName>
    <alternativeName>
        <fullName evidence="6">CL17</fullName>
    </alternativeName>
</protein>
<evidence type="ECO:0000313" key="19">
    <source>
        <dbReference type="Proteomes" id="UP000433483"/>
    </source>
</evidence>
<dbReference type="EMBL" id="QXGC01000957">
    <property type="protein sequence ID" value="KAE9215379.1"/>
    <property type="molecule type" value="Genomic_DNA"/>
</dbReference>